<proteinExistence type="predicted"/>
<dbReference type="AlphaFoldDB" id="A0A0S3T7J0"/>
<accession>A0A0S3T7J0</accession>
<dbReference type="Proteomes" id="UP000291084">
    <property type="component" value="Chromosome 11"/>
</dbReference>
<dbReference type="EMBL" id="AP015044">
    <property type="protein sequence ID" value="BAU01210.1"/>
    <property type="molecule type" value="Genomic_DNA"/>
</dbReference>
<keyword evidence="2" id="KW-1185">Reference proteome</keyword>
<evidence type="ECO:0000313" key="2">
    <source>
        <dbReference type="Proteomes" id="UP000291084"/>
    </source>
</evidence>
<name>A0A0S3T7J0_PHAAN</name>
<gene>
    <name evidence="1" type="primary">Vigan.11G039500</name>
    <name evidence="1" type="ORF">VIGAN_11039500</name>
</gene>
<feature type="non-terminal residue" evidence="1">
    <location>
        <position position="1"/>
    </location>
</feature>
<reference evidence="1 2" key="1">
    <citation type="journal article" date="2015" name="Sci. Rep.">
        <title>The power of single molecule real-time sequencing technology in the de novo assembly of a eukaryotic genome.</title>
        <authorList>
            <person name="Sakai H."/>
            <person name="Naito K."/>
            <person name="Ogiso-Tanaka E."/>
            <person name="Takahashi Y."/>
            <person name="Iseki K."/>
            <person name="Muto C."/>
            <person name="Satou K."/>
            <person name="Teruya K."/>
            <person name="Shiroma A."/>
            <person name="Shimoji M."/>
            <person name="Hirano T."/>
            <person name="Itoh T."/>
            <person name="Kaga A."/>
            <person name="Tomooka N."/>
        </authorList>
    </citation>
    <scope>NUCLEOTIDE SEQUENCE [LARGE SCALE GENOMIC DNA]</scope>
    <source>
        <strain evidence="2">cv. Shumari</strain>
    </source>
</reference>
<sequence length="73" mass="8895">EESSESLRNREERVRKKFLVARRVDVLKDFRGNKFGAREVWNRGRGANLSKLLYYDLVLFYYYLCFEILCEYC</sequence>
<protein>
    <submittedName>
        <fullName evidence="1">Uncharacterized protein</fullName>
    </submittedName>
</protein>
<organism evidence="1 2">
    <name type="scientific">Vigna angularis var. angularis</name>
    <dbReference type="NCBI Taxonomy" id="157739"/>
    <lineage>
        <taxon>Eukaryota</taxon>
        <taxon>Viridiplantae</taxon>
        <taxon>Streptophyta</taxon>
        <taxon>Embryophyta</taxon>
        <taxon>Tracheophyta</taxon>
        <taxon>Spermatophyta</taxon>
        <taxon>Magnoliopsida</taxon>
        <taxon>eudicotyledons</taxon>
        <taxon>Gunneridae</taxon>
        <taxon>Pentapetalae</taxon>
        <taxon>rosids</taxon>
        <taxon>fabids</taxon>
        <taxon>Fabales</taxon>
        <taxon>Fabaceae</taxon>
        <taxon>Papilionoideae</taxon>
        <taxon>50 kb inversion clade</taxon>
        <taxon>NPAAA clade</taxon>
        <taxon>indigoferoid/millettioid clade</taxon>
        <taxon>Phaseoleae</taxon>
        <taxon>Vigna</taxon>
    </lineage>
</organism>
<evidence type="ECO:0000313" key="1">
    <source>
        <dbReference type="EMBL" id="BAU01210.1"/>
    </source>
</evidence>